<reference evidence="1" key="1">
    <citation type="submission" date="2014-09" db="EMBL/GenBank/DDBJ databases">
        <authorList>
            <person name="Magalhaes I.L.F."/>
            <person name="Oliveira U."/>
            <person name="Santos F.R."/>
            <person name="Vidigal T.H.D.A."/>
            <person name="Brescovit A.D."/>
            <person name="Santos A.J."/>
        </authorList>
    </citation>
    <scope>NUCLEOTIDE SEQUENCE</scope>
    <source>
        <tissue evidence="1">Shoot tissue taken approximately 20 cm above the soil surface</tissue>
    </source>
</reference>
<evidence type="ECO:0000313" key="1">
    <source>
        <dbReference type="EMBL" id="JAD75843.1"/>
    </source>
</evidence>
<sequence>MTAATTSLSTYLPPANVPTVSLTRAVTFISRPCLSIALLNSPTTSSPTVPLMEKPLVHLIRVPDDIDVWCTGKEKVKPSSLCLPSGRWKSSPSVRTKFSSSAAMKSNRSVEVPTIR</sequence>
<protein>
    <submittedName>
        <fullName evidence="1">HXK6</fullName>
    </submittedName>
</protein>
<dbReference type="EMBL" id="GBRH01222052">
    <property type="protein sequence ID" value="JAD75843.1"/>
    <property type="molecule type" value="Transcribed_RNA"/>
</dbReference>
<accession>A0A0A9CN16</accession>
<reference evidence="1" key="2">
    <citation type="journal article" date="2015" name="Data Brief">
        <title>Shoot transcriptome of the giant reed, Arundo donax.</title>
        <authorList>
            <person name="Barrero R.A."/>
            <person name="Guerrero F.D."/>
            <person name="Moolhuijzen P."/>
            <person name="Goolsby J.A."/>
            <person name="Tidwell J."/>
            <person name="Bellgard S.E."/>
            <person name="Bellgard M.I."/>
        </authorList>
    </citation>
    <scope>NUCLEOTIDE SEQUENCE</scope>
    <source>
        <tissue evidence="1">Shoot tissue taken approximately 20 cm above the soil surface</tissue>
    </source>
</reference>
<proteinExistence type="predicted"/>
<name>A0A0A9CN16_ARUDO</name>
<organism evidence="1">
    <name type="scientific">Arundo donax</name>
    <name type="common">Giant reed</name>
    <name type="synonym">Donax arundinaceus</name>
    <dbReference type="NCBI Taxonomy" id="35708"/>
    <lineage>
        <taxon>Eukaryota</taxon>
        <taxon>Viridiplantae</taxon>
        <taxon>Streptophyta</taxon>
        <taxon>Embryophyta</taxon>
        <taxon>Tracheophyta</taxon>
        <taxon>Spermatophyta</taxon>
        <taxon>Magnoliopsida</taxon>
        <taxon>Liliopsida</taxon>
        <taxon>Poales</taxon>
        <taxon>Poaceae</taxon>
        <taxon>PACMAD clade</taxon>
        <taxon>Arundinoideae</taxon>
        <taxon>Arundineae</taxon>
        <taxon>Arundo</taxon>
    </lineage>
</organism>
<dbReference type="AlphaFoldDB" id="A0A0A9CN16"/>